<feature type="domain" description="Ig-like" evidence="4">
    <location>
        <begin position="26"/>
        <end position="127"/>
    </location>
</feature>
<dbReference type="InterPro" id="IPR013783">
    <property type="entry name" value="Ig-like_fold"/>
</dbReference>
<accession>A0A3Q1EVU8</accession>
<evidence type="ECO:0000256" key="2">
    <source>
        <dbReference type="ARBA" id="ARBA00023136"/>
    </source>
</evidence>
<protein>
    <recommendedName>
        <fullName evidence="4">Ig-like domain-containing protein</fullName>
    </recommendedName>
</protein>
<dbReference type="GeneTree" id="ENSGT00940000177100"/>
<dbReference type="PANTHER" id="PTHR24100:SF151">
    <property type="entry name" value="ICOS LIGAND"/>
    <property type="match status" value="1"/>
</dbReference>
<dbReference type="InterPro" id="IPR036179">
    <property type="entry name" value="Ig-like_dom_sf"/>
</dbReference>
<dbReference type="InParanoid" id="A0A3Q1EVU8"/>
<dbReference type="GO" id="GO:0009897">
    <property type="term" value="C:external side of plasma membrane"/>
    <property type="evidence" value="ECO:0007669"/>
    <property type="project" value="TreeGrafter"/>
</dbReference>
<dbReference type="GO" id="GO:0001817">
    <property type="term" value="P:regulation of cytokine production"/>
    <property type="evidence" value="ECO:0007669"/>
    <property type="project" value="TreeGrafter"/>
</dbReference>
<dbReference type="Gene3D" id="2.60.40.10">
    <property type="entry name" value="Immunoglobulins"/>
    <property type="match status" value="1"/>
</dbReference>
<evidence type="ECO:0000313" key="6">
    <source>
        <dbReference type="Proteomes" id="UP000257200"/>
    </source>
</evidence>
<dbReference type="GO" id="GO:0005102">
    <property type="term" value="F:signaling receptor binding"/>
    <property type="evidence" value="ECO:0007669"/>
    <property type="project" value="TreeGrafter"/>
</dbReference>
<dbReference type="InterPro" id="IPR050504">
    <property type="entry name" value="IgSF_BTN/MOG"/>
</dbReference>
<evidence type="ECO:0000313" key="5">
    <source>
        <dbReference type="Ensembl" id="ENSAPOP00000008234.1"/>
    </source>
</evidence>
<dbReference type="InterPro" id="IPR007110">
    <property type="entry name" value="Ig-like_dom"/>
</dbReference>
<dbReference type="GO" id="GO:0050852">
    <property type="term" value="P:T cell receptor signaling pathway"/>
    <property type="evidence" value="ECO:0007669"/>
    <property type="project" value="TreeGrafter"/>
</dbReference>
<reference evidence="5" key="2">
    <citation type="submission" date="2025-09" db="UniProtKB">
        <authorList>
            <consortium name="Ensembl"/>
        </authorList>
    </citation>
    <scope>IDENTIFICATION</scope>
</reference>
<evidence type="ECO:0000259" key="4">
    <source>
        <dbReference type="PROSITE" id="PS50835"/>
    </source>
</evidence>
<organism evidence="5 6">
    <name type="scientific">Acanthochromis polyacanthus</name>
    <name type="common">spiny chromis</name>
    <dbReference type="NCBI Taxonomy" id="80966"/>
    <lineage>
        <taxon>Eukaryota</taxon>
        <taxon>Metazoa</taxon>
        <taxon>Chordata</taxon>
        <taxon>Craniata</taxon>
        <taxon>Vertebrata</taxon>
        <taxon>Euteleostomi</taxon>
        <taxon>Actinopterygii</taxon>
        <taxon>Neopterygii</taxon>
        <taxon>Teleostei</taxon>
        <taxon>Neoteleostei</taxon>
        <taxon>Acanthomorphata</taxon>
        <taxon>Ovalentaria</taxon>
        <taxon>Pomacentridae</taxon>
        <taxon>Acanthochromis</taxon>
    </lineage>
</organism>
<dbReference type="Pfam" id="PF07686">
    <property type="entry name" value="V-set"/>
    <property type="match status" value="1"/>
</dbReference>
<dbReference type="SMART" id="SM00406">
    <property type="entry name" value="IGv"/>
    <property type="match status" value="1"/>
</dbReference>
<dbReference type="InterPro" id="IPR013106">
    <property type="entry name" value="Ig_V-set"/>
</dbReference>
<sequence length="156" mass="18035">MFWKSRQNQKQQLRVHGGKNITADVGGNVILTCKVPNNNNNNKPTTTVEWSRPELDPEYVLRCQYGHLDPHNQHPSFENRVDLQDKEMKDGDVSLILMNVTKNDTGTYHCRVFQETKNEPTCNINLEVVEPSEFVLRVQFMTSEHGNCEPVIFKCF</sequence>
<dbReference type="Proteomes" id="UP000257200">
    <property type="component" value="Unplaced"/>
</dbReference>
<keyword evidence="2" id="KW-0472">Membrane</keyword>
<reference evidence="5" key="1">
    <citation type="submission" date="2025-08" db="UniProtKB">
        <authorList>
            <consortium name="Ensembl"/>
        </authorList>
    </citation>
    <scope>IDENTIFICATION</scope>
</reference>
<keyword evidence="6" id="KW-1185">Reference proteome</keyword>
<dbReference type="PANTHER" id="PTHR24100">
    <property type="entry name" value="BUTYROPHILIN"/>
    <property type="match status" value="1"/>
</dbReference>
<proteinExistence type="predicted"/>
<dbReference type="SUPFAM" id="SSF48726">
    <property type="entry name" value="Immunoglobulin"/>
    <property type="match status" value="1"/>
</dbReference>
<dbReference type="PROSITE" id="PS50835">
    <property type="entry name" value="IG_LIKE"/>
    <property type="match status" value="1"/>
</dbReference>
<keyword evidence="3" id="KW-0393">Immunoglobulin domain</keyword>
<dbReference type="AlphaFoldDB" id="A0A3Q1EVU8"/>
<evidence type="ECO:0000256" key="1">
    <source>
        <dbReference type="ARBA" id="ARBA00004370"/>
    </source>
</evidence>
<comment type="subcellular location">
    <subcellularLocation>
        <location evidence="1">Membrane</location>
    </subcellularLocation>
</comment>
<dbReference type="SMART" id="SM00409">
    <property type="entry name" value="IG"/>
    <property type="match status" value="1"/>
</dbReference>
<dbReference type="InterPro" id="IPR003599">
    <property type="entry name" value="Ig_sub"/>
</dbReference>
<name>A0A3Q1EVU8_9TELE</name>
<dbReference type="Ensembl" id="ENSAPOT00000003592.1">
    <property type="protein sequence ID" value="ENSAPOP00000008234.1"/>
    <property type="gene ID" value="ENSAPOG00000010347.1"/>
</dbReference>
<evidence type="ECO:0000256" key="3">
    <source>
        <dbReference type="ARBA" id="ARBA00023319"/>
    </source>
</evidence>